<dbReference type="PANTHER" id="PTHR30385">
    <property type="entry name" value="SIGMA FACTOR F FLAGELLAR"/>
    <property type="match status" value="1"/>
</dbReference>
<dbReference type="GO" id="GO:0016987">
    <property type="term" value="F:sigma factor activity"/>
    <property type="evidence" value="ECO:0007669"/>
    <property type="project" value="UniProtKB-KW"/>
</dbReference>
<dbReference type="HOGENOM" id="CLU_014793_8_5_9"/>
<dbReference type="PANTHER" id="PTHR30385:SF4">
    <property type="entry name" value="RNA POLYMERASE SIGMA-E FACTOR"/>
    <property type="match status" value="1"/>
</dbReference>
<protein>
    <recommendedName>
        <fullName evidence="9">Sigma-70 family RNA polymerase sigma factor</fullName>
    </recommendedName>
</protein>
<organism evidence="7 8">
    <name type="scientific">[Clostridium] cellulosi</name>
    <dbReference type="NCBI Taxonomy" id="29343"/>
    <lineage>
        <taxon>Bacteria</taxon>
        <taxon>Bacillati</taxon>
        <taxon>Bacillota</taxon>
        <taxon>Clostridia</taxon>
        <taxon>Eubacteriales</taxon>
        <taxon>Oscillospiraceae</taxon>
        <taxon>Oscillospiraceae incertae sedis</taxon>
    </lineage>
</organism>
<keyword evidence="1" id="KW-0805">Transcription regulation</keyword>
<evidence type="ECO:0000259" key="6">
    <source>
        <dbReference type="Pfam" id="PF04545"/>
    </source>
</evidence>
<dbReference type="Gene3D" id="1.20.140.160">
    <property type="match status" value="1"/>
</dbReference>
<proteinExistence type="predicted"/>
<dbReference type="SUPFAM" id="SSF88946">
    <property type="entry name" value="Sigma2 domain of RNA polymerase sigma factors"/>
    <property type="match status" value="1"/>
</dbReference>
<dbReference type="Pfam" id="PF04545">
    <property type="entry name" value="Sigma70_r4"/>
    <property type="match status" value="1"/>
</dbReference>
<dbReference type="Proteomes" id="UP000032431">
    <property type="component" value="Chromosome I"/>
</dbReference>
<name>A0A078KMP3_9FIRM</name>
<dbReference type="GO" id="GO:0003677">
    <property type="term" value="F:DNA binding"/>
    <property type="evidence" value="ECO:0007669"/>
    <property type="project" value="UniProtKB-KW"/>
</dbReference>
<dbReference type="InterPro" id="IPR007627">
    <property type="entry name" value="RNA_pol_sigma70_r2"/>
</dbReference>
<dbReference type="PRINTS" id="PR00046">
    <property type="entry name" value="SIGMA70FCT"/>
</dbReference>
<dbReference type="InterPro" id="IPR014284">
    <property type="entry name" value="RNA_pol_sigma-70_dom"/>
</dbReference>
<keyword evidence="3" id="KW-0238">DNA-binding</keyword>
<feature type="domain" description="RNA polymerase sigma-70 region 2" evidence="5">
    <location>
        <begin position="30"/>
        <end position="88"/>
    </location>
</feature>
<evidence type="ECO:0000313" key="8">
    <source>
        <dbReference type="Proteomes" id="UP000032431"/>
    </source>
</evidence>
<dbReference type="Pfam" id="PF04542">
    <property type="entry name" value="Sigma70_r2"/>
    <property type="match status" value="1"/>
</dbReference>
<gene>
    <name evidence="7" type="ORF">CCDG5_1929</name>
</gene>
<dbReference type="EMBL" id="LM995447">
    <property type="protein sequence ID" value="CDZ25021.1"/>
    <property type="molecule type" value="Genomic_DNA"/>
</dbReference>
<evidence type="ECO:0008006" key="9">
    <source>
        <dbReference type="Google" id="ProtNLM"/>
    </source>
</evidence>
<keyword evidence="2" id="KW-0731">Sigma factor</keyword>
<dbReference type="GO" id="GO:0006352">
    <property type="term" value="P:DNA-templated transcription initiation"/>
    <property type="evidence" value="ECO:0007669"/>
    <property type="project" value="InterPro"/>
</dbReference>
<dbReference type="PATRIC" id="fig|29343.3.peg.2024"/>
<dbReference type="AlphaFoldDB" id="A0A078KMP3"/>
<dbReference type="Gene3D" id="1.10.1740.10">
    <property type="match status" value="1"/>
</dbReference>
<dbReference type="InterPro" id="IPR013324">
    <property type="entry name" value="RNA_pol_sigma_r3/r4-like"/>
</dbReference>
<evidence type="ECO:0000256" key="3">
    <source>
        <dbReference type="ARBA" id="ARBA00023125"/>
    </source>
</evidence>
<evidence type="ECO:0000259" key="5">
    <source>
        <dbReference type="Pfam" id="PF04542"/>
    </source>
</evidence>
<keyword evidence="4" id="KW-0804">Transcription</keyword>
<evidence type="ECO:0000256" key="1">
    <source>
        <dbReference type="ARBA" id="ARBA00023015"/>
    </source>
</evidence>
<evidence type="ECO:0000256" key="4">
    <source>
        <dbReference type="ARBA" id="ARBA00023163"/>
    </source>
</evidence>
<accession>A0A078KMP3</accession>
<reference evidence="8" key="1">
    <citation type="submission" date="2014-07" db="EMBL/GenBank/DDBJ databases">
        <authorList>
            <person name="Wibberg D."/>
        </authorList>
    </citation>
    <scope>NUCLEOTIDE SEQUENCE [LARGE SCALE GENOMIC DNA]</scope>
    <source>
        <strain evidence="8">DG5</strain>
    </source>
</reference>
<dbReference type="STRING" id="29343.CCDG5_1929"/>
<evidence type="ECO:0000256" key="2">
    <source>
        <dbReference type="ARBA" id="ARBA00023082"/>
    </source>
</evidence>
<dbReference type="InterPro" id="IPR013325">
    <property type="entry name" value="RNA_pol_sigma_r2"/>
</dbReference>
<dbReference type="InterPro" id="IPR000943">
    <property type="entry name" value="RNA_pol_sigma70"/>
</dbReference>
<dbReference type="SUPFAM" id="SSF88659">
    <property type="entry name" value="Sigma3 and sigma4 domains of RNA polymerase sigma factors"/>
    <property type="match status" value="1"/>
</dbReference>
<sequence length="206" mass="23257">MVVNINTAYRKYKENQATLDLIIDGGEGIIRHYSKIYGGGLDSDDLYQTGVVGLIKAVRTFDPSHGTSFSTWACACVISEIRHYVRHETACSRCEDWSESIDEAEEGELAIAAELQRQKPFHLALDDKIMLEQAFSKLKPLQHKVVEALFFRDMTQEQTANELGLTQRKVSRVKSAAINTLRSLLDVDNFKITDKKDSFKLIKGTK</sequence>
<dbReference type="NCBIfam" id="TIGR02937">
    <property type="entry name" value="sigma70-ECF"/>
    <property type="match status" value="1"/>
</dbReference>
<evidence type="ECO:0000313" key="7">
    <source>
        <dbReference type="EMBL" id="CDZ25021.1"/>
    </source>
</evidence>
<dbReference type="KEGG" id="ccel:CCDG5_1929"/>
<feature type="domain" description="RNA polymerase sigma-70 region 4" evidence="6">
    <location>
        <begin position="134"/>
        <end position="182"/>
    </location>
</feature>
<keyword evidence="8" id="KW-1185">Reference proteome</keyword>
<dbReference type="InterPro" id="IPR007630">
    <property type="entry name" value="RNA_pol_sigma70_r4"/>
</dbReference>